<dbReference type="InterPro" id="IPR050769">
    <property type="entry name" value="NAT_camello-type"/>
</dbReference>
<dbReference type="Pfam" id="PF00583">
    <property type="entry name" value="Acetyltransf_1"/>
    <property type="match status" value="1"/>
</dbReference>
<name>A0A098M2Z9_9BACL</name>
<dbReference type="PANTHER" id="PTHR13947:SF37">
    <property type="entry name" value="LD18367P"/>
    <property type="match status" value="1"/>
</dbReference>
<dbReference type="STRING" id="268407.PWYN_16535"/>
<dbReference type="InterPro" id="IPR016181">
    <property type="entry name" value="Acyl_CoA_acyltransferase"/>
</dbReference>
<dbReference type="Proteomes" id="UP000029734">
    <property type="component" value="Unassembled WGS sequence"/>
</dbReference>
<dbReference type="AlphaFoldDB" id="A0A098M2Z9"/>
<keyword evidence="1" id="KW-0808">Transferase</keyword>
<reference evidence="3 4" key="1">
    <citation type="submission" date="2014-08" db="EMBL/GenBank/DDBJ databases">
        <authorList>
            <person name="den Bakker H.C."/>
        </authorList>
    </citation>
    <scope>NUCLEOTIDE SEQUENCE [LARGE SCALE GENOMIC DNA]</scope>
    <source>
        <strain evidence="3 4">DSM 18334</strain>
    </source>
</reference>
<dbReference type="SUPFAM" id="SSF55729">
    <property type="entry name" value="Acyl-CoA N-acyltransferases (Nat)"/>
    <property type="match status" value="1"/>
</dbReference>
<dbReference type="CDD" id="cd04301">
    <property type="entry name" value="NAT_SF"/>
    <property type="match status" value="1"/>
</dbReference>
<organism evidence="3 4">
    <name type="scientific">Paenibacillus wynnii</name>
    <dbReference type="NCBI Taxonomy" id="268407"/>
    <lineage>
        <taxon>Bacteria</taxon>
        <taxon>Bacillati</taxon>
        <taxon>Bacillota</taxon>
        <taxon>Bacilli</taxon>
        <taxon>Bacillales</taxon>
        <taxon>Paenibacillaceae</taxon>
        <taxon>Paenibacillus</taxon>
    </lineage>
</organism>
<gene>
    <name evidence="3" type="ORF">PWYN_16535</name>
</gene>
<sequence length="213" mass="24510">MSVNRFEVSTRQDEDHESVCELIADSFQGKFRSLVNLDKHQLIKLLESIWIYDSNDLSSIQVVAKEHGKVVGTLSLKWKRTCSPSNGDRQIRFKPLFKQFGTFNVCKLIAGTHFLEYQPQASECYIEHLAVHSSHRNQGIGGHLLAWAQQYALCSEFNKLSLHVAGKNDQAIHLYEKLEFGIERTNYNLIRHCLFQTPIWHLMAWNGKALLNP</sequence>
<dbReference type="PANTHER" id="PTHR13947">
    <property type="entry name" value="GNAT FAMILY N-ACETYLTRANSFERASE"/>
    <property type="match status" value="1"/>
</dbReference>
<protein>
    <recommendedName>
        <fullName evidence="2">N-acetyltransferase domain-containing protein</fullName>
    </recommendedName>
</protein>
<dbReference type="EMBL" id="JQCR01000003">
    <property type="protein sequence ID" value="KGE16353.1"/>
    <property type="molecule type" value="Genomic_DNA"/>
</dbReference>
<feature type="domain" description="N-acetyltransferase" evidence="2">
    <location>
        <begin position="6"/>
        <end position="200"/>
    </location>
</feature>
<reference evidence="3 4" key="2">
    <citation type="submission" date="2014-10" db="EMBL/GenBank/DDBJ databases">
        <title>Comparative genomics of the Paenibacillus odorifer group.</title>
        <authorList>
            <person name="Tsai Y.-C."/>
            <person name="Martin N."/>
            <person name="Korlach J."/>
            <person name="Wiedmann M."/>
        </authorList>
    </citation>
    <scope>NUCLEOTIDE SEQUENCE [LARGE SCALE GENOMIC DNA]</scope>
    <source>
        <strain evidence="3 4">DSM 18334</strain>
    </source>
</reference>
<dbReference type="RefSeq" id="WP_036654099.1">
    <property type="nucleotide sequence ID" value="NZ_JQCR01000003.1"/>
</dbReference>
<accession>A0A098M2Z9</accession>
<evidence type="ECO:0000256" key="1">
    <source>
        <dbReference type="ARBA" id="ARBA00022679"/>
    </source>
</evidence>
<evidence type="ECO:0000259" key="2">
    <source>
        <dbReference type="PROSITE" id="PS51186"/>
    </source>
</evidence>
<dbReference type="PROSITE" id="PS51186">
    <property type="entry name" value="GNAT"/>
    <property type="match status" value="1"/>
</dbReference>
<dbReference type="InterPro" id="IPR000182">
    <property type="entry name" value="GNAT_dom"/>
</dbReference>
<dbReference type="GO" id="GO:0008080">
    <property type="term" value="F:N-acetyltransferase activity"/>
    <property type="evidence" value="ECO:0007669"/>
    <property type="project" value="InterPro"/>
</dbReference>
<keyword evidence="4" id="KW-1185">Reference proteome</keyword>
<proteinExistence type="predicted"/>
<evidence type="ECO:0000313" key="3">
    <source>
        <dbReference type="EMBL" id="KGE16353.1"/>
    </source>
</evidence>
<dbReference type="OrthoDB" id="5319888at2"/>
<comment type="caution">
    <text evidence="3">The sequence shown here is derived from an EMBL/GenBank/DDBJ whole genome shotgun (WGS) entry which is preliminary data.</text>
</comment>
<dbReference type="eggNOG" id="COG0456">
    <property type="taxonomic scope" value="Bacteria"/>
</dbReference>
<dbReference type="Gene3D" id="3.40.630.30">
    <property type="match status" value="1"/>
</dbReference>
<evidence type="ECO:0000313" key="4">
    <source>
        <dbReference type="Proteomes" id="UP000029734"/>
    </source>
</evidence>